<feature type="region of interest" description="Disordered" evidence="1">
    <location>
        <begin position="208"/>
        <end position="237"/>
    </location>
</feature>
<reference evidence="2 3" key="1">
    <citation type="submission" date="2017-04" db="EMBL/GenBank/DDBJ databases">
        <title>Draft genome sequence of Marssonina coronaria NL1: causal agent of apple blotch.</title>
        <authorList>
            <person name="Cheng Q."/>
        </authorList>
    </citation>
    <scope>NUCLEOTIDE SEQUENCE [LARGE SCALE GENOMIC DNA]</scope>
    <source>
        <strain evidence="2 3">NL1</strain>
    </source>
</reference>
<dbReference type="OrthoDB" id="5401902at2759"/>
<evidence type="ECO:0000256" key="1">
    <source>
        <dbReference type="SAM" id="MobiDB-lite"/>
    </source>
</evidence>
<feature type="region of interest" description="Disordered" evidence="1">
    <location>
        <begin position="399"/>
        <end position="434"/>
    </location>
</feature>
<name>A0A218Z0K2_9HELO</name>
<protein>
    <submittedName>
        <fullName evidence="2">Uncharacterized protein</fullName>
    </submittedName>
</protein>
<comment type="caution">
    <text evidence="2">The sequence shown here is derived from an EMBL/GenBank/DDBJ whole genome shotgun (WGS) entry which is preliminary data.</text>
</comment>
<gene>
    <name evidence="2" type="ORF">B2J93_710</name>
</gene>
<organism evidence="2 3">
    <name type="scientific">Diplocarpon coronariae</name>
    <dbReference type="NCBI Taxonomy" id="2795749"/>
    <lineage>
        <taxon>Eukaryota</taxon>
        <taxon>Fungi</taxon>
        <taxon>Dikarya</taxon>
        <taxon>Ascomycota</taxon>
        <taxon>Pezizomycotina</taxon>
        <taxon>Leotiomycetes</taxon>
        <taxon>Helotiales</taxon>
        <taxon>Drepanopezizaceae</taxon>
        <taxon>Diplocarpon</taxon>
    </lineage>
</organism>
<dbReference type="STRING" id="503106.A0A218Z0K2"/>
<accession>A0A218Z0K2</accession>
<evidence type="ECO:0000313" key="3">
    <source>
        <dbReference type="Proteomes" id="UP000242519"/>
    </source>
</evidence>
<evidence type="ECO:0000313" key="2">
    <source>
        <dbReference type="EMBL" id="OWP01478.1"/>
    </source>
</evidence>
<proteinExistence type="predicted"/>
<feature type="region of interest" description="Disordered" evidence="1">
    <location>
        <begin position="744"/>
        <end position="808"/>
    </location>
</feature>
<sequence length="967" mass="105164">MTTPTQPPRYSLDDLLSLRKSLPVVCCPVKKINKHADIVCLFKIPDEALRRPEHFSYRSSYLAGITNTLAPRLIGRKNITDSSEQSELQSLSDLRLLPQETQQARWNLRRRDISDRSSQPHSAPTGLAAQQSENFQRFYRAVVSPTHVRVTAGGRIVLNTRSPAPPSLDWNSGKPAAEFNSGQAQPIWESSLPGAYPPIAQGSCLPADNSEMRPQSAKSNGGMALESQAPGAVSQQSIKISPPTQFDQTKPFLYNGQIVYPVPQGFQPPPPAATLPVTMLGNPGFFPPAGYLPAPFPPQFGGAPMMFPNSQQQAMMAIPNVIQAGENSAAAPMQMPGVIAPGEFMQSQIQVMRGYLKQVESQMANNKHQIDEAMMEHQRSILLAQIKNMEALLRLHHDQEGAGAHHARRAGKASGSYEDQNSARTGFHGPHQRPEVVGKVAVSGDGKDQTRAGPQSKSKLSIAAAMAPPFQPRSKTCIIHAPQTTQLKPTSVSTSVLGYPKLKETQAEVEARLMAKATSNWNAPEMPYGFQKVYGKLPMSHTIHEGFSQVQQNGQFTNLQRSSTFNGQSASVNTNVPIIPSTSVPYLVGVLPTGLSAQTAHATDLVYDRPLTDDEVRARYLYWGKAPRSVQSGLPKFDGKDFYPPSPVKHSATPFAPGSSGVQPVDAQTIADLHFENLFTERGAPGYRSPQAARSSTTGISTLKPVSRPVFVTSKPDEIDFSTLFIDPGVAGYRSPPPMIKQSITTSNKPVEDSPVTPENPTFFDETEDEDDDFRTVDSWQGLARDDRNGASVTSVKSQRSDAQETESTVEIRLSPRANGSSPKKVHFYDRVENSKSEHRTQFLQTMLKNACQAPIIGTPLSGTISSATAQGYLPPYGGSAATSLAPAESGKISASVVTSSMAANLQSENRPFNQQRNSRAPDTMNAEGYLRYITNKGISQDDLKILEQGWNPYTTRTGPTGPGEEW</sequence>
<feature type="compositionally biased region" description="Polar residues" evidence="1">
    <location>
        <begin position="116"/>
        <end position="130"/>
    </location>
</feature>
<dbReference type="EMBL" id="MZNU01000276">
    <property type="protein sequence ID" value="OWP01478.1"/>
    <property type="molecule type" value="Genomic_DNA"/>
</dbReference>
<dbReference type="InParanoid" id="A0A218Z0K2"/>
<dbReference type="Proteomes" id="UP000242519">
    <property type="component" value="Unassembled WGS sequence"/>
</dbReference>
<keyword evidence="3" id="KW-1185">Reference proteome</keyword>
<dbReference type="AlphaFoldDB" id="A0A218Z0K2"/>
<feature type="region of interest" description="Disordered" evidence="1">
    <location>
        <begin position="110"/>
        <end position="130"/>
    </location>
</feature>